<accession>A0A8R7PQY8</accession>
<dbReference type="EnsemblPlants" id="TuG1812G0300001657.01.T01">
    <property type="protein sequence ID" value="TuG1812G0300001657.01.T01.cds428472"/>
    <property type="gene ID" value="TuG1812G0300001657.01"/>
</dbReference>
<protein>
    <submittedName>
        <fullName evidence="2">Uncharacterized protein</fullName>
    </submittedName>
</protein>
<keyword evidence="3" id="KW-1185">Reference proteome</keyword>
<name>A0A8R7PQY8_TRIUA</name>
<evidence type="ECO:0000256" key="1">
    <source>
        <dbReference type="SAM" id="MobiDB-lite"/>
    </source>
</evidence>
<reference evidence="2" key="2">
    <citation type="submission" date="2018-03" db="EMBL/GenBank/DDBJ databases">
        <title>The Triticum urartu genome reveals the dynamic nature of wheat genome evolution.</title>
        <authorList>
            <person name="Ling H."/>
            <person name="Ma B."/>
            <person name="Shi X."/>
            <person name="Liu H."/>
            <person name="Dong L."/>
            <person name="Sun H."/>
            <person name="Cao Y."/>
            <person name="Gao Q."/>
            <person name="Zheng S."/>
            <person name="Li Y."/>
            <person name="Yu Y."/>
            <person name="Du H."/>
            <person name="Qi M."/>
            <person name="Li Y."/>
            <person name="Yu H."/>
            <person name="Cui Y."/>
            <person name="Wang N."/>
            <person name="Chen C."/>
            <person name="Wu H."/>
            <person name="Zhao Y."/>
            <person name="Zhang J."/>
            <person name="Li Y."/>
            <person name="Zhou W."/>
            <person name="Zhang B."/>
            <person name="Hu W."/>
            <person name="Eijk M."/>
            <person name="Tang J."/>
            <person name="Witsenboer H."/>
            <person name="Zhao S."/>
            <person name="Li Z."/>
            <person name="Zhang A."/>
            <person name="Wang D."/>
            <person name="Liang C."/>
        </authorList>
    </citation>
    <scope>NUCLEOTIDE SEQUENCE [LARGE SCALE GENOMIC DNA]</scope>
    <source>
        <strain evidence="2">cv. G1812</strain>
    </source>
</reference>
<dbReference type="Proteomes" id="UP000015106">
    <property type="component" value="Chromosome 3"/>
</dbReference>
<evidence type="ECO:0000313" key="3">
    <source>
        <dbReference type="Proteomes" id="UP000015106"/>
    </source>
</evidence>
<sequence length="89" mass="10041">MLRHSGRSPPPPLAVHRHHPAHPQSPPDSSLSDARNHLTPLVRLHRGITSRWFAMPQHLPSHFITVLCLSSEKICHCCRPASPDYSVQF</sequence>
<feature type="region of interest" description="Disordered" evidence="1">
    <location>
        <begin position="1"/>
        <end position="36"/>
    </location>
</feature>
<proteinExistence type="predicted"/>
<evidence type="ECO:0000313" key="2">
    <source>
        <dbReference type="EnsemblPlants" id="TuG1812G0300001657.01.T01.cds428472"/>
    </source>
</evidence>
<dbReference type="AlphaFoldDB" id="A0A8R7PQY8"/>
<dbReference type="Gramene" id="TuG1812G0300001657.01.T01">
    <property type="protein sequence ID" value="TuG1812G0300001657.01.T01.cds428472"/>
    <property type="gene ID" value="TuG1812G0300001657.01"/>
</dbReference>
<organism evidence="2 3">
    <name type="scientific">Triticum urartu</name>
    <name type="common">Red wild einkorn</name>
    <name type="synonym">Crithodium urartu</name>
    <dbReference type="NCBI Taxonomy" id="4572"/>
    <lineage>
        <taxon>Eukaryota</taxon>
        <taxon>Viridiplantae</taxon>
        <taxon>Streptophyta</taxon>
        <taxon>Embryophyta</taxon>
        <taxon>Tracheophyta</taxon>
        <taxon>Spermatophyta</taxon>
        <taxon>Magnoliopsida</taxon>
        <taxon>Liliopsida</taxon>
        <taxon>Poales</taxon>
        <taxon>Poaceae</taxon>
        <taxon>BOP clade</taxon>
        <taxon>Pooideae</taxon>
        <taxon>Triticodae</taxon>
        <taxon>Triticeae</taxon>
        <taxon>Triticinae</taxon>
        <taxon>Triticum</taxon>
    </lineage>
</organism>
<reference evidence="2" key="3">
    <citation type="submission" date="2022-06" db="UniProtKB">
        <authorList>
            <consortium name="EnsemblPlants"/>
        </authorList>
    </citation>
    <scope>IDENTIFICATION</scope>
</reference>
<reference evidence="3" key="1">
    <citation type="journal article" date="2013" name="Nature">
        <title>Draft genome of the wheat A-genome progenitor Triticum urartu.</title>
        <authorList>
            <person name="Ling H.Q."/>
            <person name="Zhao S."/>
            <person name="Liu D."/>
            <person name="Wang J."/>
            <person name="Sun H."/>
            <person name="Zhang C."/>
            <person name="Fan H."/>
            <person name="Li D."/>
            <person name="Dong L."/>
            <person name="Tao Y."/>
            <person name="Gao C."/>
            <person name="Wu H."/>
            <person name="Li Y."/>
            <person name="Cui Y."/>
            <person name="Guo X."/>
            <person name="Zheng S."/>
            <person name="Wang B."/>
            <person name="Yu K."/>
            <person name="Liang Q."/>
            <person name="Yang W."/>
            <person name="Lou X."/>
            <person name="Chen J."/>
            <person name="Feng M."/>
            <person name="Jian J."/>
            <person name="Zhang X."/>
            <person name="Luo G."/>
            <person name="Jiang Y."/>
            <person name="Liu J."/>
            <person name="Wang Z."/>
            <person name="Sha Y."/>
            <person name="Zhang B."/>
            <person name="Wu H."/>
            <person name="Tang D."/>
            <person name="Shen Q."/>
            <person name="Xue P."/>
            <person name="Zou S."/>
            <person name="Wang X."/>
            <person name="Liu X."/>
            <person name="Wang F."/>
            <person name="Yang Y."/>
            <person name="An X."/>
            <person name="Dong Z."/>
            <person name="Zhang K."/>
            <person name="Zhang X."/>
            <person name="Luo M.C."/>
            <person name="Dvorak J."/>
            <person name="Tong Y."/>
            <person name="Wang J."/>
            <person name="Yang H."/>
            <person name="Li Z."/>
            <person name="Wang D."/>
            <person name="Zhang A."/>
            <person name="Wang J."/>
        </authorList>
    </citation>
    <scope>NUCLEOTIDE SEQUENCE</scope>
    <source>
        <strain evidence="3">cv. G1812</strain>
    </source>
</reference>